<evidence type="ECO:0000313" key="4">
    <source>
        <dbReference type="EMBL" id="KAK2586593.1"/>
    </source>
</evidence>
<protein>
    <recommendedName>
        <fullName evidence="3">CD80-like immunoglobulin C2-set domain-containing protein</fullName>
    </recommendedName>
</protein>
<evidence type="ECO:0000256" key="2">
    <source>
        <dbReference type="SAM" id="Phobius"/>
    </source>
</evidence>
<dbReference type="Proteomes" id="UP001258017">
    <property type="component" value="Unassembled WGS sequence"/>
</dbReference>
<keyword evidence="2" id="KW-1133">Transmembrane helix</keyword>
<dbReference type="EMBL" id="JAIFRP010000012">
    <property type="protein sequence ID" value="KAK2586593.1"/>
    <property type="molecule type" value="Genomic_DNA"/>
</dbReference>
<feature type="transmembrane region" description="Helical" evidence="2">
    <location>
        <begin position="12"/>
        <end position="33"/>
    </location>
</feature>
<evidence type="ECO:0000256" key="1">
    <source>
        <dbReference type="ARBA" id="ARBA00023157"/>
    </source>
</evidence>
<dbReference type="Pfam" id="PF08205">
    <property type="entry name" value="C2-set_2"/>
    <property type="match status" value="1"/>
</dbReference>
<reference evidence="4" key="1">
    <citation type="submission" date="2021-08" db="EMBL/GenBank/DDBJ databases">
        <authorList>
            <person name="Misof B."/>
            <person name="Oliver O."/>
            <person name="Podsiadlowski L."/>
            <person name="Donath A."/>
            <person name="Peters R."/>
            <person name="Mayer C."/>
            <person name="Rust J."/>
            <person name="Gunkel S."/>
            <person name="Lesny P."/>
            <person name="Martin S."/>
            <person name="Oeyen J.P."/>
            <person name="Petersen M."/>
            <person name="Panagiotis P."/>
            <person name="Wilbrandt J."/>
            <person name="Tanja T."/>
        </authorList>
    </citation>
    <scope>NUCLEOTIDE SEQUENCE</scope>
    <source>
        <strain evidence="4">GBR_01_08_01A</strain>
        <tissue evidence="4">Thorax + abdomen</tissue>
    </source>
</reference>
<keyword evidence="1" id="KW-1015">Disulfide bond</keyword>
<proteinExistence type="predicted"/>
<organism evidence="4 5">
    <name type="scientific">Odynerus spinipes</name>
    <dbReference type="NCBI Taxonomy" id="1348599"/>
    <lineage>
        <taxon>Eukaryota</taxon>
        <taxon>Metazoa</taxon>
        <taxon>Ecdysozoa</taxon>
        <taxon>Arthropoda</taxon>
        <taxon>Hexapoda</taxon>
        <taxon>Insecta</taxon>
        <taxon>Pterygota</taxon>
        <taxon>Neoptera</taxon>
        <taxon>Endopterygota</taxon>
        <taxon>Hymenoptera</taxon>
        <taxon>Apocrita</taxon>
        <taxon>Aculeata</taxon>
        <taxon>Vespoidea</taxon>
        <taxon>Vespidae</taxon>
        <taxon>Eumeninae</taxon>
        <taxon>Odynerus</taxon>
    </lineage>
</organism>
<evidence type="ECO:0000313" key="5">
    <source>
        <dbReference type="Proteomes" id="UP001258017"/>
    </source>
</evidence>
<sequence length="307" mass="35176">MPRSLAYWKKIVFLYIVQLFSHATCSVHVQLIAPRYVKFRSTATLYCNHSVPDNELYKIEFIKDDEKIFQYIKERNPPFVTPRFGGAEMEYSKNGTTIKLKDVGFGASGTYSCAVSTSTPIYTKPSDNVQMKVIVPQTENPKITFEKNVYVIGENLEANCSSSAALPVPHLTWFINGKELYQLSGKEEMTTRAARFSPVLYERVSSTLEDRHRDRENTALVNAPLYADSTADHPRCLRLRLGPSIKRLIDVVMFNKKDTFTLSTLYIALQWDTLRESLCTGIISKYHACQRVIVYKHHGHKETFDMH</sequence>
<dbReference type="InterPro" id="IPR013783">
    <property type="entry name" value="Ig-like_fold"/>
</dbReference>
<dbReference type="PANTHER" id="PTHR21261">
    <property type="entry name" value="BEAT PROTEIN"/>
    <property type="match status" value="1"/>
</dbReference>
<dbReference type="Gene3D" id="2.60.40.10">
    <property type="entry name" value="Immunoglobulins"/>
    <property type="match status" value="2"/>
</dbReference>
<evidence type="ECO:0000259" key="3">
    <source>
        <dbReference type="Pfam" id="PF08205"/>
    </source>
</evidence>
<comment type="caution">
    <text evidence="4">The sequence shown here is derived from an EMBL/GenBank/DDBJ whole genome shotgun (WGS) entry which is preliminary data.</text>
</comment>
<dbReference type="InterPro" id="IPR036179">
    <property type="entry name" value="Ig-like_dom_sf"/>
</dbReference>
<accession>A0AAD9VTL8</accession>
<gene>
    <name evidence="4" type="ORF">KPH14_011467</name>
</gene>
<dbReference type="AlphaFoldDB" id="A0AAD9VTL8"/>
<dbReference type="SUPFAM" id="SSF48726">
    <property type="entry name" value="Immunoglobulin"/>
    <property type="match status" value="1"/>
</dbReference>
<dbReference type="InterPro" id="IPR013162">
    <property type="entry name" value="CD80_C2-set"/>
</dbReference>
<feature type="domain" description="CD80-like immunoglobulin C2-set" evidence="3">
    <location>
        <begin position="141"/>
        <end position="192"/>
    </location>
</feature>
<name>A0AAD9VTL8_9HYME</name>
<reference evidence="4" key="2">
    <citation type="journal article" date="2023" name="Commun. Biol.">
        <title>Intrasexual cuticular hydrocarbon dimorphism in a wasp sheds light on hydrocarbon biosynthesis genes in Hymenoptera.</title>
        <authorList>
            <person name="Moris V.C."/>
            <person name="Podsiadlowski L."/>
            <person name="Martin S."/>
            <person name="Oeyen J.P."/>
            <person name="Donath A."/>
            <person name="Petersen M."/>
            <person name="Wilbrandt J."/>
            <person name="Misof B."/>
            <person name="Liedtke D."/>
            <person name="Thamm M."/>
            <person name="Scheiner R."/>
            <person name="Schmitt T."/>
            <person name="Niehuis O."/>
        </authorList>
    </citation>
    <scope>NUCLEOTIDE SEQUENCE</scope>
    <source>
        <strain evidence="4">GBR_01_08_01A</strain>
    </source>
</reference>
<keyword evidence="5" id="KW-1185">Reference proteome</keyword>
<keyword evidence="2" id="KW-0472">Membrane</keyword>
<keyword evidence="2" id="KW-0812">Transmembrane</keyword>
<dbReference type="PANTHER" id="PTHR21261:SF3">
    <property type="entry name" value="BEATEN PATH VII"/>
    <property type="match status" value="1"/>
</dbReference>